<keyword evidence="8" id="KW-1185">Reference proteome</keyword>
<dbReference type="KEGG" id="dpu:SU48_01360"/>
<name>A0A172T6P5_9DEIO</name>
<proteinExistence type="predicted"/>
<reference evidence="7 8" key="1">
    <citation type="submission" date="2015-01" db="EMBL/GenBank/DDBJ databases">
        <title>Deinococcus puniceus/DY1/ whole genome sequencing.</title>
        <authorList>
            <person name="Kim M.K."/>
            <person name="Srinivasan S."/>
            <person name="Lee J.-J."/>
        </authorList>
    </citation>
    <scope>NUCLEOTIDE SEQUENCE [LARGE SCALE GENOMIC DNA]</scope>
    <source>
        <strain evidence="7 8">DY1</strain>
    </source>
</reference>
<dbReference type="GO" id="GO:0009055">
    <property type="term" value="F:electron transfer activity"/>
    <property type="evidence" value="ECO:0007669"/>
    <property type="project" value="InterPro"/>
</dbReference>
<dbReference type="PATRIC" id="fig|1182568.3.peg.278"/>
<dbReference type="RefSeq" id="WP_064013680.1">
    <property type="nucleotide sequence ID" value="NZ_CP011387.1"/>
</dbReference>
<keyword evidence="2 4" id="KW-0479">Metal-binding</keyword>
<dbReference type="InterPro" id="IPR036909">
    <property type="entry name" value="Cyt_c-like_dom_sf"/>
</dbReference>
<protein>
    <recommendedName>
        <fullName evidence="6">Cytochrome c domain-containing protein</fullName>
    </recommendedName>
</protein>
<feature type="chain" id="PRO_5008000422" description="Cytochrome c domain-containing protein" evidence="5">
    <location>
        <begin position="29"/>
        <end position="138"/>
    </location>
</feature>
<keyword evidence="5" id="KW-0732">Signal</keyword>
<accession>A0A172T6P5</accession>
<dbReference type="OrthoDB" id="9779283at2"/>
<evidence type="ECO:0000256" key="4">
    <source>
        <dbReference type="PROSITE-ProRule" id="PRU00433"/>
    </source>
</evidence>
<evidence type="ECO:0000313" key="7">
    <source>
        <dbReference type="EMBL" id="ANE42632.1"/>
    </source>
</evidence>
<gene>
    <name evidence="7" type="ORF">SU48_01360</name>
</gene>
<dbReference type="GO" id="GO:0020037">
    <property type="term" value="F:heme binding"/>
    <property type="evidence" value="ECO:0007669"/>
    <property type="project" value="InterPro"/>
</dbReference>
<dbReference type="InterPro" id="IPR009056">
    <property type="entry name" value="Cyt_c-like_dom"/>
</dbReference>
<evidence type="ECO:0000256" key="5">
    <source>
        <dbReference type="SAM" id="SignalP"/>
    </source>
</evidence>
<feature type="domain" description="Cytochrome c" evidence="6">
    <location>
        <begin position="46"/>
        <end position="122"/>
    </location>
</feature>
<dbReference type="Pfam" id="PF13442">
    <property type="entry name" value="Cytochrome_CBB3"/>
    <property type="match status" value="1"/>
</dbReference>
<keyword evidence="1 4" id="KW-0349">Heme</keyword>
<evidence type="ECO:0000256" key="3">
    <source>
        <dbReference type="ARBA" id="ARBA00023004"/>
    </source>
</evidence>
<dbReference type="PROSITE" id="PS51007">
    <property type="entry name" value="CYTC"/>
    <property type="match status" value="1"/>
</dbReference>
<evidence type="ECO:0000313" key="8">
    <source>
        <dbReference type="Proteomes" id="UP000077363"/>
    </source>
</evidence>
<dbReference type="EMBL" id="CP011387">
    <property type="protein sequence ID" value="ANE42632.1"/>
    <property type="molecule type" value="Genomic_DNA"/>
</dbReference>
<keyword evidence="3 4" id="KW-0408">Iron</keyword>
<sequence>MFRLPSLLALSLPALAVLIGATLPQAEAQEKTAAILSPTAAQTATAQIERGAVLYRLACAMCHGDELEGGSAEALAGEGFRATYRALPPRALSHLIDGLHGHLPPVSRQEALDVTAFVLDSNGLPLGKELVENGLDER</sequence>
<evidence type="ECO:0000256" key="1">
    <source>
        <dbReference type="ARBA" id="ARBA00022617"/>
    </source>
</evidence>
<dbReference type="Proteomes" id="UP000077363">
    <property type="component" value="Chromosome"/>
</dbReference>
<organism evidence="7 8">
    <name type="scientific">Deinococcus puniceus</name>
    <dbReference type="NCBI Taxonomy" id="1182568"/>
    <lineage>
        <taxon>Bacteria</taxon>
        <taxon>Thermotogati</taxon>
        <taxon>Deinococcota</taxon>
        <taxon>Deinococci</taxon>
        <taxon>Deinococcales</taxon>
        <taxon>Deinococcaceae</taxon>
        <taxon>Deinococcus</taxon>
    </lineage>
</organism>
<dbReference type="SUPFAM" id="SSF46626">
    <property type="entry name" value="Cytochrome c"/>
    <property type="match status" value="1"/>
</dbReference>
<evidence type="ECO:0000256" key="2">
    <source>
        <dbReference type="ARBA" id="ARBA00022723"/>
    </source>
</evidence>
<evidence type="ECO:0000259" key="6">
    <source>
        <dbReference type="PROSITE" id="PS51007"/>
    </source>
</evidence>
<dbReference type="GO" id="GO:0046872">
    <property type="term" value="F:metal ion binding"/>
    <property type="evidence" value="ECO:0007669"/>
    <property type="project" value="UniProtKB-KW"/>
</dbReference>
<feature type="signal peptide" evidence="5">
    <location>
        <begin position="1"/>
        <end position="28"/>
    </location>
</feature>
<dbReference type="Gene3D" id="1.10.760.10">
    <property type="entry name" value="Cytochrome c-like domain"/>
    <property type="match status" value="1"/>
</dbReference>
<dbReference type="STRING" id="1182568.SU48_01360"/>
<dbReference type="AlphaFoldDB" id="A0A172T6P5"/>